<keyword evidence="1" id="KW-1133">Transmembrane helix</keyword>
<feature type="non-terminal residue" evidence="2">
    <location>
        <position position="116"/>
    </location>
</feature>
<keyword evidence="1" id="KW-0472">Membrane</keyword>
<evidence type="ECO:0000313" key="3">
    <source>
        <dbReference type="Proteomes" id="UP000837857"/>
    </source>
</evidence>
<accession>A0ABN8HMF4</accession>
<dbReference type="EMBL" id="OW152813">
    <property type="protein sequence ID" value="CAH2034381.1"/>
    <property type="molecule type" value="Genomic_DNA"/>
</dbReference>
<gene>
    <name evidence="2" type="ORF">IPOD504_LOCUS107</name>
</gene>
<organism evidence="2 3">
    <name type="scientific">Iphiclides podalirius</name>
    <name type="common">scarce swallowtail</name>
    <dbReference type="NCBI Taxonomy" id="110791"/>
    <lineage>
        <taxon>Eukaryota</taxon>
        <taxon>Metazoa</taxon>
        <taxon>Ecdysozoa</taxon>
        <taxon>Arthropoda</taxon>
        <taxon>Hexapoda</taxon>
        <taxon>Insecta</taxon>
        <taxon>Pterygota</taxon>
        <taxon>Neoptera</taxon>
        <taxon>Endopterygota</taxon>
        <taxon>Lepidoptera</taxon>
        <taxon>Glossata</taxon>
        <taxon>Ditrysia</taxon>
        <taxon>Papilionoidea</taxon>
        <taxon>Papilionidae</taxon>
        <taxon>Papilioninae</taxon>
        <taxon>Iphiclides</taxon>
    </lineage>
</organism>
<reference evidence="2" key="1">
    <citation type="submission" date="2022-03" db="EMBL/GenBank/DDBJ databases">
        <authorList>
            <person name="Martin H S."/>
        </authorList>
    </citation>
    <scope>NUCLEOTIDE SEQUENCE</scope>
</reference>
<sequence length="116" mass="12529">MDAQRNESDQRSALGSVTHVTSVSRVAISIACEPYARRTRAFALASHPYSTPPRRQPCSPPQKHVCAATIVRFVFTHHYKPPFYIIALAVTAAIAIAIAIADAVAALDCLPPPFVC</sequence>
<feature type="transmembrane region" description="Helical" evidence="1">
    <location>
        <begin position="83"/>
        <end position="107"/>
    </location>
</feature>
<evidence type="ECO:0000256" key="1">
    <source>
        <dbReference type="SAM" id="Phobius"/>
    </source>
</evidence>
<dbReference type="Proteomes" id="UP000837857">
    <property type="component" value="Chromosome 1"/>
</dbReference>
<keyword evidence="3" id="KW-1185">Reference proteome</keyword>
<name>A0ABN8HMF4_9NEOP</name>
<protein>
    <submittedName>
        <fullName evidence="2">Uncharacterized protein</fullName>
    </submittedName>
</protein>
<keyword evidence="1" id="KW-0812">Transmembrane</keyword>
<evidence type="ECO:0000313" key="2">
    <source>
        <dbReference type="EMBL" id="CAH2034381.1"/>
    </source>
</evidence>
<proteinExistence type="predicted"/>